<dbReference type="SUPFAM" id="SSF48726">
    <property type="entry name" value="Immunoglobulin"/>
    <property type="match status" value="1"/>
</dbReference>
<dbReference type="Pfam" id="PF07995">
    <property type="entry name" value="GSDH"/>
    <property type="match status" value="1"/>
</dbReference>
<evidence type="ECO:0000313" key="5">
    <source>
        <dbReference type="Proteomes" id="UP000479938"/>
    </source>
</evidence>
<dbReference type="InterPro" id="IPR022409">
    <property type="entry name" value="PKD/Chitinase_dom"/>
</dbReference>
<dbReference type="InterPro" id="IPR011042">
    <property type="entry name" value="6-blade_b-propeller_TolB-like"/>
</dbReference>
<dbReference type="Gene3D" id="2.60.40.10">
    <property type="entry name" value="Immunoglobulins"/>
    <property type="match status" value="2"/>
</dbReference>
<sequence length="985" mass="106893">MVTQIINSFLIIMKKNLLKKFKKKSFLHILYAFFLLLSWQGNCQYITQNLAPTAVIKEGLALEQAPDGRIFIAERAGLVKVFQNNAISTVFTVNTITDKEQGLLGLTLHPDFATNGYIYVFYAILDGAVIRHRIERIQVNNTNQVLGRQEILLLEPIGQGFHNGGDLKFFNGFLYITVGDSQVDTNAQNLDTYKGKILRVTEDGQPAPGNPFYGSGSVQRQSIWVYGFRNPFRLVANKKVNKLYVLDVGTSWEEINEISNPTIRNYAWGHPQGGDGKQTEINLFTNPIFTYATGSIGNALTNGLLYNPDTPRYPNLEGKFIIKDYVRNEIRSFDPNIADPVSTEFYFAPQKQALGMTLGNDGYIYYCSYENNGALIKLDYIATAAPTIVNHPLSQTIMQTTPVTFTVSASGVGLGYQWQFNNVNIPGATTASYTIANVLPANAGNYRVIVTNTAGSATSNPATLTVTPFNNTPTVTIVSPLPTLKWNADDIVAFEANATDVEDGNLPASAYSWSIDLFHEDIPGAGHSHPGASPQGVKSGTFTAGNQGEKTPNIWYRFTVKVTDSNGLTGSAFVDIKPNLVDVTVTSTPALLGLEFNQKPVTAPATRKVVANASVQTLNAPTPQYVGNIRYDFDHWNHGGAANQTFKAPATGTATYTAVYTATTLVNAPYLGVIAQIPGVIEAENYDIGTGAYFDSDGGGDTAYRPGDGVGTEVCNEGGFNISYVAKNEWLKYTAKVNTTANYTINFRVSSPYANRKIRIEVDGVNVTGTINLPNTGGFQNWQTASISNIPLTQGTRTITLFFEEGDININKMEFVLTGGTTAPIADYEVSPQTGCLNAPVIFESVSIGTVDNYLWNFGEGAQPATATGVGPHTVIYGTEGVKNVSLTVSNSVGSNTKNNSPFTVRNCNLGVEIPNEQSNKITVYPNPSTGIFHLSKELEWSVYSPLGTKIKQGKGNVISISEHPSGIYFVKINGTTKSIPVSKQ</sequence>
<dbReference type="PROSITE" id="PS51175">
    <property type="entry name" value="CBM6"/>
    <property type="match status" value="1"/>
</dbReference>
<dbReference type="PROSITE" id="PS50093">
    <property type="entry name" value="PKD"/>
    <property type="match status" value="1"/>
</dbReference>
<feature type="domain" description="CBM6" evidence="3">
    <location>
        <begin position="679"/>
        <end position="816"/>
    </location>
</feature>
<dbReference type="SUPFAM" id="SSF49785">
    <property type="entry name" value="Galactose-binding domain-like"/>
    <property type="match status" value="1"/>
</dbReference>
<dbReference type="InterPro" id="IPR008979">
    <property type="entry name" value="Galactose-bd-like_sf"/>
</dbReference>
<dbReference type="GO" id="GO:0030246">
    <property type="term" value="F:carbohydrate binding"/>
    <property type="evidence" value="ECO:0007669"/>
    <property type="project" value="InterPro"/>
</dbReference>
<dbReference type="AlphaFoldDB" id="A0A6J4GBI2"/>
<evidence type="ECO:0000256" key="1">
    <source>
        <dbReference type="ARBA" id="ARBA00022729"/>
    </source>
</evidence>
<dbReference type="Pfam" id="PF18962">
    <property type="entry name" value="Por_Secre_tail"/>
    <property type="match status" value="1"/>
</dbReference>
<dbReference type="InterPro" id="IPR006584">
    <property type="entry name" value="Cellulose-bd_IV"/>
</dbReference>
<organism evidence="4 5">
    <name type="scientific">Flavobacterium bizetiae</name>
    <dbReference type="NCBI Taxonomy" id="2704140"/>
    <lineage>
        <taxon>Bacteria</taxon>
        <taxon>Pseudomonadati</taxon>
        <taxon>Bacteroidota</taxon>
        <taxon>Flavobacteriia</taxon>
        <taxon>Flavobacteriales</taxon>
        <taxon>Flavobacteriaceae</taxon>
        <taxon>Flavobacterium</taxon>
    </lineage>
</organism>
<dbReference type="InterPro" id="IPR036179">
    <property type="entry name" value="Ig-like_dom_sf"/>
</dbReference>
<dbReference type="SUPFAM" id="SSF50952">
    <property type="entry name" value="Soluble quinoprotein glucose dehydrogenase"/>
    <property type="match status" value="1"/>
</dbReference>
<keyword evidence="5" id="KW-1185">Reference proteome</keyword>
<name>A0A6J4GBI2_9FLAO</name>
<dbReference type="InterPro" id="IPR035986">
    <property type="entry name" value="PKD_dom_sf"/>
</dbReference>
<dbReference type="InterPro" id="IPR011041">
    <property type="entry name" value="Quinoprot_gluc/sorb_DH_b-prop"/>
</dbReference>
<dbReference type="InterPro" id="IPR003599">
    <property type="entry name" value="Ig_sub"/>
</dbReference>
<dbReference type="SMART" id="SM00409">
    <property type="entry name" value="IG"/>
    <property type="match status" value="1"/>
</dbReference>
<dbReference type="SUPFAM" id="SSF49299">
    <property type="entry name" value="PKD domain"/>
    <property type="match status" value="1"/>
</dbReference>
<dbReference type="EMBL" id="CADCSU010000054">
    <property type="protein sequence ID" value="CAA9196124.1"/>
    <property type="molecule type" value="Genomic_DNA"/>
</dbReference>
<evidence type="ECO:0000259" key="3">
    <source>
        <dbReference type="PROSITE" id="PS51175"/>
    </source>
</evidence>
<reference evidence="4 5" key="1">
    <citation type="submission" date="2020-02" db="EMBL/GenBank/DDBJ databases">
        <authorList>
            <person name="Criscuolo A."/>
        </authorList>
    </citation>
    <scope>NUCLEOTIDE SEQUENCE [LARGE SCALE GENOMIC DNA]</scope>
    <source>
        <strain evidence="4">CIP105534</strain>
    </source>
</reference>
<dbReference type="Proteomes" id="UP000479938">
    <property type="component" value="Unassembled WGS sequence"/>
</dbReference>
<dbReference type="InterPro" id="IPR026444">
    <property type="entry name" value="Secre_tail"/>
</dbReference>
<dbReference type="SMART" id="SM00606">
    <property type="entry name" value="CBD_IV"/>
    <property type="match status" value="1"/>
</dbReference>
<dbReference type="CDD" id="cd00146">
    <property type="entry name" value="PKD"/>
    <property type="match status" value="1"/>
</dbReference>
<dbReference type="PANTHER" id="PTHR19328:SF13">
    <property type="entry name" value="HIPL1 PROTEIN"/>
    <property type="match status" value="1"/>
</dbReference>
<evidence type="ECO:0008006" key="6">
    <source>
        <dbReference type="Google" id="ProtNLM"/>
    </source>
</evidence>
<dbReference type="InterPro" id="IPR000601">
    <property type="entry name" value="PKD_dom"/>
</dbReference>
<gene>
    <name evidence="4" type="ORF">FLA105534_00990</name>
</gene>
<accession>A0A6J4GBI2</accession>
<dbReference type="SMART" id="SM00089">
    <property type="entry name" value="PKD"/>
    <property type="match status" value="2"/>
</dbReference>
<dbReference type="PANTHER" id="PTHR19328">
    <property type="entry name" value="HEDGEHOG-INTERACTING PROTEIN"/>
    <property type="match status" value="1"/>
</dbReference>
<dbReference type="InterPro" id="IPR013783">
    <property type="entry name" value="Ig-like_fold"/>
</dbReference>
<feature type="domain" description="PKD" evidence="2">
    <location>
        <begin position="824"/>
        <end position="905"/>
    </location>
</feature>
<dbReference type="CDD" id="cd04080">
    <property type="entry name" value="CBM6_cellulase-like"/>
    <property type="match status" value="1"/>
</dbReference>
<protein>
    <recommendedName>
        <fullName evidence="6">CBM6 domain-containing protein</fullName>
    </recommendedName>
</protein>
<dbReference type="Gene3D" id="2.60.120.260">
    <property type="entry name" value="Galactose-binding domain-like"/>
    <property type="match status" value="1"/>
</dbReference>
<keyword evidence="1" id="KW-0732">Signal</keyword>
<dbReference type="Gene3D" id="2.120.10.30">
    <property type="entry name" value="TolB, C-terminal domain"/>
    <property type="match status" value="1"/>
</dbReference>
<proteinExistence type="predicted"/>
<evidence type="ECO:0000313" key="4">
    <source>
        <dbReference type="EMBL" id="CAA9196124.1"/>
    </source>
</evidence>
<dbReference type="NCBIfam" id="TIGR04183">
    <property type="entry name" value="Por_Secre_tail"/>
    <property type="match status" value="1"/>
</dbReference>
<dbReference type="InterPro" id="IPR012938">
    <property type="entry name" value="Glc/Sorbosone_DH"/>
</dbReference>
<evidence type="ECO:0000259" key="2">
    <source>
        <dbReference type="PROSITE" id="PS50093"/>
    </source>
</evidence>
<dbReference type="Pfam" id="PF00801">
    <property type="entry name" value="PKD"/>
    <property type="match status" value="1"/>
</dbReference>
<dbReference type="InterPro" id="IPR005084">
    <property type="entry name" value="CBM6"/>
</dbReference>
<dbReference type="Pfam" id="PF03422">
    <property type="entry name" value="CBM_6"/>
    <property type="match status" value="1"/>
</dbReference>